<feature type="domain" description="C-type lectin" evidence="3">
    <location>
        <begin position="24"/>
        <end position="131"/>
    </location>
</feature>
<feature type="signal peptide" evidence="2">
    <location>
        <begin position="1"/>
        <end position="19"/>
    </location>
</feature>
<feature type="non-terminal residue" evidence="4">
    <location>
        <position position="243"/>
    </location>
</feature>
<dbReference type="InterPro" id="IPR016186">
    <property type="entry name" value="C-type_lectin-like/link_sf"/>
</dbReference>
<feature type="chain" id="PRO_5042234092" description="C-type lectin domain-containing protein" evidence="2">
    <location>
        <begin position="20"/>
        <end position="243"/>
    </location>
</feature>
<evidence type="ECO:0000259" key="3">
    <source>
        <dbReference type="PROSITE" id="PS50041"/>
    </source>
</evidence>
<dbReference type="InterPro" id="IPR001304">
    <property type="entry name" value="C-type_lectin-like"/>
</dbReference>
<dbReference type="PROSITE" id="PS50041">
    <property type="entry name" value="C_TYPE_LECTIN_2"/>
    <property type="match status" value="2"/>
</dbReference>
<organism evidence="4 5">
    <name type="scientific">Silurus asotus</name>
    <name type="common">Amur catfish</name>
    <name type="synonym">Parasilurus asotus</name>
    <dbReference type="NCBI Taxonomy" id="30991"/>
    <lineage>
        <taxon>Eukaryota</taxon>
        <taxon>Metazoa</taxon>
        <taxon>Chordata</taxon>
        <taxon>Craniata</taxon>
        <taxon>Vertebrata</taxon>
        <taxon>Euteleostomi</taxon>
        <taxon>Actinopterygii</taxon>
        <taxon>Neopterygii</taxon>
        <taxon>Teleostei</taxon>
        <taxon>Ostariophysi</taxon>
        <taxon>Siluriformes</taxon>
        <taxon>Siluridae</taxon>
        <taxon>Silurus</taxon>
    </lineage>
</organism>
<dbReference type="SUPFAM" id="SSF56436">
    <property type="entry name" value="C-type lectin-like"/>
    <property type="match status" value="2"/>
</dbReference>
<keyword evidence="2" id="KW-0732">Signal</keyword>
<accession>A0AAD5B340</accession>
<dbReference type="PANTHER" id="PTHR45784:SF8">
    <property type="entry name" value="C-TYPE MANNOSE RECEPTOR 2-RELATED"/>
    <property type="match status" value="1"/>
</dbReference>
<evidence type="ECO:0000313" key="5">
    <source>
        <dbReference type="Proteomes" id="UP001205998"/>
    </source>
</evidence>
<dbReference type="SMART" id="SM00034">
    <property type="entry name" value="CLECT"/>
    <property type="match status" value="2"/>
</dbReference>
<name>A0AAD5B340_SILAS</name>
<evidence type="ECO:0000256" key="2">
    <source>
        <dbReference type="SAM" id="SignalP"/>
    </source>
</evidence>
<dbReference type="PANTHER" id="PTHR45784">
    <property type="entry name" value="C-TYPE LECTIN DOMAIN FAMILY 20 MEMBER A-RELATED"/>
    <property type="match status" value="1"/>
</dbReference>
<dbReference type="InterPro" id="IPR016187">
    <property type="entry name" value="CTDL_fold"/>
</dbReference>
<keyword evidence="1" id="KW-1015">Disulfide bond</keyword>
<comment type="caution">
    <text evidence="4">The sequence shown here is derived from an EMBL/GenBank/DDBJ whole genome shotgun (WGS) entry which is preliminary data.</text>
</comment>
<dbReference type="Pfam" id="PF00059">
    <property type="entry name" value="Lectin_C"/>
    <property type="match status" value="2"/>
</dbReference>
<reference evidence="4" key="1">
    <citation type="submission" date="2018-07" db="EMBL/GenBank/DDBJ databases">
        <title>Comparative genomics of catfishes provides insights into carnivory and benthic adaptation.</title>
        <authorList>
            <person name="Zhang Y."/>
            <person name="Wang D."/>
            <person name="Peng Z."/>
            <person name="Zheng S."/>
            <person name="Shao F."/>
            <person name="Tao W."/>
        </authorList>
    </citation>
    <scope>NUCLEOTIDE SEQUENCE</scope>
    <source>
        <strain evidence="4">Chongqing</strain>
    </source>
</reference>
<proteinExistence type="predicted"/>
<dbReference type="Gene3D" id="3.10.100.10">
    <property type="entry name" value="Mannose-Binding Protein A, subunit A"/>
    <property type="match status" value="2"/>
</dbReference>
<dbReference type="EMBL" id="MU548738">
    <property type="protein sequence ID" value="KAI5627813.1"/>
    <property type="molecule type" value="Genomic_DNA"/>
</dbReference>
<feature type="domain" description="C-type lectin" evidence="3">
    <location>
        <begin position="130"/>
        <end position="241"/>
    </location>
</feature>
<keyword evidence="5" id="KW-1185">Reference proteome</keyword>
<evidence type="ECO:0000313" key="4">
    <source>
        <dbReference type="EMBL" id="KAI5627813.1"/>
    </source>
</evidence>
<dbReference type="InterPro" id="IPR018378">
    <property type="entry name" value="C-type_lectin_CS"/>
</dbReference>
<evidence type="ECO:0000256" key="1">
    <source>
        <dbReference type="ARBA" id="ARBA00023157"/>
    </source>
</evidence>
<protein>
    <recommendedName>
        <fullName evidence="3">C-type lectin domain-containing protein</fullName>
    </recommendedName>
</protein>
<dbReference type="AlphaFoldDB" id="A0AAD5B340"/>
<dbReference type="Proteomes" id="UP001205998">
    <property type="component" value="Unassembled WGS sequence"/>
</dbReference>
<dbReference type="PROSITE" id="PS00615">
    <property type="entry name" value="C_TYPE_LECTIN_1"/>
    <property type="match status" value="1"/>
</dbReference>
<gene>
    <name evidence="4" type="ORF">C0J50_12824</name>
</gene>
<sequence length="243" mass="27922">MKSLVYIFLLTLGCGMTGALTREYIFVNIPISWQDARSYCRKLYRDLATVTTTEEKNSLLQTVTGGGHWIGLRRTGTTWTWSDGEQYSFLNWYSGQPYYLIIGNDCGSLGTEHTTLWVNYNCQDQRKFLCYRFLILVNEKKTWEEAQEYCRSTYTGLASVTSKSSLRQLKLETMQTETESVWTGLSFVDGKWLWVSVEMLGDLVSMSSQCPAPHQNCGSLNTTTNTLNIHNCNDKLNFVCYWK</sequence>